<evidence type="ECO:0000256" key="1">
    <source>
        <dbReference type="SAM" id="SignalP"/>
    </source>
</evidence>
<name>A0AB34J9I0_PRYPA</name>
<organism evidence="2 3">
    <name type="scientific">Prymnesium parvum</name>
    <name type="common">Toxic golden alga</name>
    <dbReference type="NCBI Taxonomy" id="97485"/>
    <lineage>
        <taxon>Eukaryota</taxon>
        <taxon>Haptista</taxon>
        <taxon>Haptophyta</taxon>
        <taxon>Prymnesiophyceae</taxon>
        <taxon>Prymnesiales</taxon>
        <taxon>Prymnesiaceae</taxon>
        <taxon>Prymnesium</taxon>
    </lineage>
</organism>
<evidence type="ECO:0000313" key="3">
    <source>
        <dbReference type="Proteomes" id="UP001515480"/>
    </source>
</evidence>
<feature type="chain" id="PRO_5044248290" evidence="1">
    <location>
        <begin position="21"/>
        <end position="264"/>
    </location>
</feature>
<keyword evidence="3" id="KW-1185">Reference proteome</keyword>
<proteinExistence type="predicted"/>
<keyword evidence="1" id="KW-0732">Signal</keyword>
<dbReference type="EMBL" id="JBGBPQ010000012">
    <property type="protein sequence ID" value="KAL1515012.1"/>
    <property type="molecule type" value="Genomic_DNA"/>
</dbReference>
<reference evidence="2 3" key="1">
    <citation type="journal article" date="2024" name="Science">
        <title>Giant polyketide synthase enzymes in the biosynthesis of giant marine polyether toxins.</title>
        <authorList>
            <person name="Fallon T.R."/>
            <person name="Shende V.V."/>
            <person name="Wierzbicki I.H."/>
            <person name="Pendleton A.L."/>
            <person name="Watervoot N.F."/>
            <person name="Auber R.P."/>
            <person name="Gonzalez D.J."/>
            <person name="Wisecaver J.H."/>
            <person name="Moore B.S."/>
        </authorList>
    </citation>
    <scope>NUCLEOTIDE SEQUENCE [LARGE SCALE GENOMIC DNA]</scope>
    <source>
        <strain evidence="2 3">12B1</strain>
    </source>
</reference>
<dbReference type="AlphaFoldDB" id="A0AB34J9I0"/>
<protein>
    <submittedName>
        <fullName evidence="2">Uncharacterized protein</fullName>
    </submittedName>
</protein>
<dbReference type="Proteomes" id="UP001515480">
    <property type="component" value="Unassembled WGS sequence"/>
</dbReference>
<feature type="signal peptide" evidence="1">
    <location>
        <begin position="1"/>
        <end position="20"/>
    </location>
</feature>
<accession>A0AB34J9I0</accession>
<comment type="caution">
    <text evidence="2">The sequence shown here is derived from an EMBL/GenBank/DDBJ whole genome shotgun (WGS) entry which is preliminary data.</text>
</comment>
<sequence>MRAHALRCLLWLGAVPRHVAVIVGDVGGLHSLRHAAASPPRARGVGLLRMEAAPFPQGDELPPQCGGALGRRPETAMTPVMQSSIEKGTFGGGSGGTATLDDTDFSVNTILKQLESIQQGTPKNIVILGTRHCSFLHQQIIELLSYALVLSDNHIFTSGATGTHAATIRGALRADNPDLLTVILPQTLGRQPREIRELLGQVKNVVQLGHDQLPLDAASRICNSELLSKGDQLIVFAFHDSNTLRETIEEAKAMSLLVTVLFLD</sequence>
<dbReference type="SUPFAM" id="SSF102405">
    <property type="entry name" value="MCP/YpsA-like"/>
    <property type="match status" value="1"/>
</dbReference>
<gene>
    <name evidence="2" type="ORF">AB1Y20_004081</name>
</gene>
<evidence type="ECO:0000313" key="2">
    <source>
        <dbReference type="EMBL" id="KAL1515012.1"/>
    </source>
</evidence>